<organism evidence="3">
    <name type="scientific">Trypanosoma congolense (strain IL3000)</name>
    <dbReference type="NCBI Taxonomy" id="1068625"/>
    <lineage>
        <taxon>Eukaryota</taxon>
        <taxon>Discoba</taxon>
        <taxon>Euglenozoa</taxon>
        <taxon>Kinetoplastea</taxon>
        <taxon>Metakinetoplastina</taxon>
        <taxon>Trypanosomatida</taxon>
        <taxon>Trypanosomatidae</taxon>
        <taxon>Trypanosoma</taxon>
        <taxon>Nannomonas</taxon>
    </lineage>
</organism>
<protein>
    <recommendedName>
        <fullName evidence="2">FAD/NAD(P)-binding domain-containing protein</fullName>
    </recommendedName>
</protein>
<dbReference type="GO" id="GO:0070224">
    <property type="term" value="F:sulfide:quinone oxidoreductase activity"/>
    <property type="evidence" value="ECO:0007669"/>
    <property type="project" value="TreeGrafter"/>
</dbReference>
<gene>
    <name evidence="3" type="ORF">TCIL3000_10_2300</name>
</gene>
<dbReference type="InterPro" id="IPR015904">
    <property type="entry name" value="Sulphide_quinone_reductase"/>
</dbReference>
<dbReference type="EMBL" id="HE575323">
    <property type="protein sequence ID" value="CCC93471.1"/>
    <property type="molecule type" value="Genomic_DNA"/>
</dbReference>
<dbReference type="GO" id="GO:0071949">
    <property type="term" value="F:FAD binding"/>
    <property type="evidence" value="ECO:0007669"/>
    <property type="project" value="TreeGrafter"/>
</dbReference>
<dbReference type="Pfam" id="PF07992">
    <property type="entry name" value="Pyr_redox_2"/>
    <property type="match status" value="1"/>
</dbReference>
<dbReference type="AlphaFoldDB" id="G0UVQ5"/>
<dbReference type="GO" id="GO:0005739">
    <property type="term" value="C:mitochondrion"/>
    <property type="evidence" value="ECO:0007669"/>
    <property type="project" value="TreeGrafter"/>
</dbReference>
<dbReference type="GO" id="GO:0070221">
    <property type="term" value="P:sulfide oxidation, using sulfide:quinone oxidoreductase"/>
    <property type="evidence" value="ECO:0007669"/>
    <property type="project" value="TreeGrafter"/>
</dbReference>
<evidence type="ECO:0000256" key="1">
    <source>
        <dbReference type="SAM" id="Phobius"/>
    </source>
</evidence>
<reference evidence="3" key="1">
    <citation type="journal article" date="2012" name="Proc. Natl. Acad. Sci. U.S.A.">
        <title>Antigenic diversity is generated by distinct evolutionary mechanisms in African trypanosome species.</title>
        <authorList>
            <person name="Jackson A.P."/>
            <person name="Berry A."/>
            <person name="Aslett M."/>
            <person name="Allison H.C."/>
            <person name="Burton P."/>
            <person name="Vavrova-Anderson J."/>
            <person name="Brown R."/>
            <person name="Browne H."/>
            <person name="Corton N."/>
            <person name="Hauser H."/>
            <person name="Gamble J."/>
            <person name="Gilderthorp R."/>
            <person name="Marcello L."/>
            <person name="McQuillan J."/>
            <person name="Otto T.D."/>
            <person name="Quail M.A."/>
            <person name="Sanders M.J."/>
            <person name="van Tonder A."/>
            <person name="Ginger M.L."/>
            <person name="Field M.C."/>
            <person name="Barry J.D."/>
            <person name="Hertz-Fowler C."/>
            <person name="Berriman M."/>
        </authorList>
    </citation>
    <scope>NUCLEOTIDE SEQUENCE</scope>
    <source>
        <strain evidence="3">IL3000</strain>
    </source>
</reference>
<dbReference type="PANTHER" id="PTHR10632">
    <property type="entry name" value="SULFIDE:QUINONE OXIDOREDUCTASE"/>
    <property type="match status" value="1"/>
</dbReference>
<dbReference type="Gene3D" id="3.50.50.100">
    <property type="match status" value="2"/>
</dbReference>
<keyword evidence="1" id="KW-1133">Transmembrane helix</keyword>
<evidence type="ECO:0000313" key="3">
    <source>
        <dbReference type="EMBL" id="CCC93471.1"/>
    </source>
</evidence>
<dbReference type="SUPFAM" id="SSF51905">
    <property type="entry name" value="FAD/NAD(P)-binding domain"/>
    <property type="match status" value="2"/>
</dbReference>
<dbReference type="InterPro" id="IPR036188">
    <property type="entry name" value="FAD/NAD-bd_sf"/>
</dbReference>
<keyword evidence="1" id="KW-0812">Transmembrane</keyword>
<feature type="transmembrane region" description="Helical" evidence="1">
    <location>
        <begin position="23"/>
        <end position="43"/>
    </location>
</feature>
<dbReference type="PANTHER" id="PTHR10632:SF2">
    <property type="entry name" value="SULFIDE:QUINONE OXIDOREDUCTASE, MITOCHONDRIAL"/>
    <property type="match status" value="1"/>
</dbReference>
<evidence type="ECO:0000259" key="2">
    <source>
        <dbReference type="Pfam" id="PF07992"/>
    </source>
</evidence>
<keyword evidence="1" id="KW-0472">Membrane</keyword>
<proteinExistence type="predicted"/>
<feature type="transmembrane region" description="Helical" evidence="1">
    <location>
        <begin position="540"/>
        <end position="560"/>
    </location>
</feature>
<dbReference type="VEuPathDB" id="TriTrypDB:TcIL3000_10_2300"/>
<dbReference type="InterPro" id="IPR023753">
    <property type="entry name" value="FAD/NAD-binding_dom"/>
</dbReference>
<sequence length="580" mass="65192">MYLPKRPVKPAENPFAVQKSRRFIIASGIMAFVTTTIASYFAIEKVRRRQRRPDGVLDQHRNGKRVVIVGAGAAGCALAASITSACPDVHVTVIERDKKHVFYAAVPLAHVGHRSYDLNTTGGVDLLRSPATWNVTREAVLVRGEALRIDTNNREVVVREDPEATTTGVSPDAIELQPQKSRIWISRLLSGRLRGSDPTSMERRYRYDVLVLACGAERSLGSLGTFLSADQIDRYRIAVNPGITRDCLVHLYEGTVLHVKVPPASFTEVSAGSQPCAAMRYASRQHDGTFIGTVNTVWRYLFFFNKLRLCPYIAVTADSQPSDALPADVNDRVKAFWDRRGVDFNPCTHVVHLDSHRSEATLYNRVTREKRVVKYRLLLLDLPLVAPSFIRNSGLSRSAHAEGFAEVDPHTLQHVDHPNIFAIGDCAALPTVKSYGAAFAQVPVVSHNVRQQLLHGASGEDEDSRKANTSTRSCFAQYDGYSSFHIVMTTWRAMWPEVKYSDRRETAVCHTLDRAPLLLTNNHIWDNLAWADIRGFMNAVYYQFFAYEVMFYFLFTRAVWYPPRWFSVPTFDANGLPMQA</sequence>
<accession>G0UVQ5</accession>
<feature type="domain" description="FAD/NAD(P)-binding" evidence="2">
    <location>
        <begin position="65"/>
        <end position="218"/>
    </location>
</feature>
<name>G0UVQ5_TRYCI</name>